<evidence type="ECO:0000256" key="7">
    <source>
        <dbReference type="ARBA" id="ARBA00022840"/>
    </source>
</evidence>
<keyword evidence="7 11" id="KW-0067">ATP-binding</keyword>
<evidence type="ECO:0000256" key="3">
    <source>
        <dbReference type="ARBA" id="ARBA00013025"/>
    </source>
</evidence>
<dbReference type="InterPro" id="IPR001645">
    <property type="entry name" value="Folylpolyglutamate_synth"/>
</dbReference>
<dbReference type="SUPFAM" id="SSF53244">
    <property type="entry name" value="MurD-like peptide ligases, peptide-binding domain"/>
    <property type="match status" value="1"/>
</dbReference>
<evidence type="ECO:0000256" key="8">
    <source>
        <dbReference type="ARBA" id="ARBA00022842"/>
    </source>
</evidence>
<proteinExistence type="inferred from homology"/>
<keyword evidence="4 11" id="KW-0436">Ligase</keyword>
<organism evidence="14 15">
    <name type="scientific">Desulfoscipio geothermicus DSM 3669</name>
    <dbReference type="NCBI Taxonomy" id="1121426"/>
    <lineage>
        <taxon>Bacteria</taxon>
        <taxon>Bacillati</taxon>
        <taxon>Bacillota</taxon>
        <taxon>Clostridia</taxon>
        <taxon>Eubacteriales</taxon>
        <taxon>Desulfallaceae</taxon>
        <taxon>Desulfoscipio</taxon>
    </lineage>
</organism>
<evidence type="ECO:0000256" key="10">
    <source>
        <dbReference type="ARBA" id="ARBA00047493"/>
    </source>
</evidence>
<dbReference type="SUPFAM" id="SSF53623">
    <property type="entry name" value="MurD-like peptide ligases, catalytic domain"/>
    <property type="match status" value="1"/>
</dbReference>
<dbReference type="NCBIfam" id="TIGR01499">
    <property type="entry name" value="folC"/>
    <property type="match status" value="1"/>
</dbReference>
<dbReference type="GO" id="GO:0046872">
    <property type="term" value="F:metal ion binding"/>
    <property type="evidence" value="ECO:0007669"/>
    <property type="project" value="UniProtKB-KW"/>
</dbReference>
<comment type="cofactor">
    <cofactor evidence="1">
        <name>Mg(2+)</name>
        <dbReference type="ChEBI" id="CHEBI:18420"/>
    </cofactor>
</comment>
<keyword evidence="6 11" id="KW-0547">Nucleotide-binding</keyword>
<protein>
    <recommendedName>
        <fullName evidence="3">tetrahydrofolate synthase</fullName>
        <ecNumber evidence="3">6.3.2.17</ecNumber>
    </recommendedName>
    <alternativeName>
        <fullName evidence="9">Tetrahydrofolylpolyglutamate synthase</fullName>
    </alternativeName>
</protein>
<sequence>MHYQEAMEYLQNLTKFGMNFGLGRITELLRRIGNPHRQIKTIHIGGTNGKGSTTAMVAGVLHSAGYRVGTFTSPHLHSYTERYRINGREIEPDRVAGLIARLRPHLEAMVQEGFEHPTEFEVSTAMAFCYFLEEKVDYLVLEVGLGGSIDSTNVVDPIISVITNVAMDHMDYLGNTLVEIARVKAGIIKPGVPVVTAAAKPEVLEIIKETCREKGCPLVQLGRDVRWACGEHSLRGQFFDYCGLDRNLSQLWIPLIGRHQVSNAATALATLEVLSGRGVHLPERALREGLRNTVWPARLELIGDSPPVLIDGAHNYDGARSLRQALDEYFPEYNVIMVLGMLGDKERARVVAELAPRSRHVVITRPNSPRAGDWQQMAGEARRYVARVDTVENIEKAVLAGMQLAREGDLVCVTGSLYMVAEAREVVLRANNRPV</sequence>
<dbReference type="Pfam" id="PF08245">
    <property type="entry name" value="Mur_ligase_M"/>
    <property type="match status" value="1"/>
</dbReference>
<dbReference type="RefSeq" id="WP_092483813.1">
    <property type="nucleotide sequence ID" value="NZ_FOYM01000016.1"/>
</dbReference>
<dbReference type="EMBL" id="FOYM01000016">
    <property type="protein sequence ID" value="SFR08147.1"/>
    <property type="molecule type" value="Genomic_DNA"/>
</dbReference>
<dbReference type="Proteomes" id="UP000199584">
    <property type="component" value="Unassembled WGS sequence"/>
</dbReference>
<comment type="similarity">
    <text evidence="2 11">Belongs to the folylpolyglutamate synthase family.</text>
</comment>
<dbReference type="GO" id="GO:0008841">
    <property type="term" value="F:dihydrofolate synthase activity"/>
    <property type="evidence" value="ECO:0007669"/>
    <property type="project" value="TreeGrafter"/>
</dbReference>
<dbReference type="STRING" id="39060.SAMN05660706_11616"/>
<dbReference type="PANTHER" id="PTHR11136:SF0">
    <property type="entry name" value="DIHYDROFOLATE SYNTHETASE-RELATED"/>
    <property type="match status" value="1"/>
</dbReference>
<evidence type="ECO:0000259" key="13">
    <source>
        <dbReference type="Pfam" id="PF08245"/>
    </source>
</evidence>
<keyword evidence="5" id="KW-0479">Metal-binding</keyword>
<evidence type="ECO:0000313" key="15">
    <source>
        <dbReference type="Proteomes" id="UP000199584"/>
    </source>
</evidence>
<reference evidence="15" key="1">
    <citation type="submission" date="2016-10" db="EMBL/GenBank/DDBJ databases">
        <authorList>
            <person name="Varghese N."/>
            <person name="Submissions S."/>
        </authorList>
    </citation>
    <scope>NUCLEOTIDE SEQUENCE [LARGE SCALE GENOMIC DNA]</scope>
    <source>
        <strain evidence="15">DSM 3669</strain>
    </source>
</reference>
<dbReference type="FunFam" id="3.40.1190.10:FF:000011">
    <property type="entry name" value="Folylpolyglutamate synthase/dihydrofolate synthase"/>
    <property type="match status" value="1"/>
</dbReference>
<evidence type="ECO:0000256" key="6">
    <source>
        <dbReference type="ARBA" id="ARBA00022741"/>
    </source>
</evidence>
<keyword evidence="15" id="KW-1185">Reference proteome</keyword>
<evidence type="ECO:0000259" key="12">
    <source>
        <dbReference type="Pfam" id="PF02875"/>
    </source>
</evidence>
<evidence type="ECO:0000256" key="1">
    <source>
        <dbReference type="ARBA" id="ARBA00001946"/>
    </source>
</evidence>
<dbReference type="InterPro" id="IPR036565">
    <property type="entry name" value="Mur-like_cat_sf"/>
</dbReference>
<gene>
    <name evidence="14" type="ORF">SAMN05660706_11616</name>
</gene>
<evidence type="ECO:0000256" key="9">
    <source>
        <dbReference type="ARBA" id="ARBA00030592"/>
    </source>
</evidence>
<accession>A0A1I6DRZ4</accession>
<feature type="domain" description="Mur ligase C-terminal" evidence="12">
    <location>
        <begin position="298"/>
        <end position="416"/>
    </location>
</feature>
<dbReference type="OrthoDB" id="9809356at2"/>
<evidence type="ECO:0000256" key="4">
    <source>
        <dbReference type="ARBA" id="ARBA00022598"/>
    </source>
</evidence>
<dbReference type="AlphaFoldDB" id="A0A1I6DRZ4"/>
<dbReference type="InterPro" id="IPR018109">
    <property type="entry name" value="Folylpolyglutamate_synth_CS"/>
</dbReference>
<dbReference type="Gene3D" id="3.90.190.20">
    <property type="entry name" value="Mur ligase, C-terminal domain"/>
    <property type="match status" value="1"/>
</dbReference>
<dbReference type="GO" id="GO:0005737">
    <property type="term" value="C:cytoplasm"/>
    <property type="evidence" value="ECO:0007669"/>
    <property type="project" value="TreeGrafter"/>
</dbReference>
<evidence type="ECO:0000256" key="2">
    <source>
        <dbReference type="ARBA" id="ARBA00008276"/>
    </source>
</evidence>
<dbReference type="InterPro" id="IPR036615">
    <property type="entry name" value="Mur_ligase_C_dom_sf"/>
</dbReference>
<dbReference type="PROSITE" id="PS01012">
    <property type="entry name" value="FOLYLPOLYGLU_SYNT_2"/>
    <property type="match status" value="1"/>
</dbReference>
<dbReference type="PIRSF" id="PIRSF001563">
    <property type="entry name" value="Folylpolyglu_synth"/>
    <property type="match status" value="1"/>
</dbReference>
<name>A0A1I6DRZ4_9FIRM</name>
<keyword evidence="8" id="KW-0460">Magnesium</keyword>
<dbReference type="EC" id="6.3.2.17" evidence="3"/>
<evidence type="ECO:0000256" key="11">
    <source>
        <dbReference type="PIRNR" id="PIRNR001563"/>
    </source>
</evidence>
<dbReference type="InterPro" id="IPR004101">
    <property type="entry name" value="Mur_ligase_C"/>
</dbReference>
<evidence type="ECO:0000256" key="5">
    <source>
        <dbReference type="ARBA" id="ARBA00022723"/>
    </source>
</evidence>
<dbReference type="PANTHER" id="PTHR11136">
    <property type="entry name" value="FOLYLPOLYGLUTAMATE SYNTHASE-RELATED"/>
    <property type="match status" value="1"/>
</dbReference>
<dbReference type="Pfam" id="PF02875">
    <property type="entry name" value="Mur_ligase_C"/>
    <property type="match status" value="1"/>
</dbReference>
<evidence type="ECO:0000313" key="14">
    <source>
        <dbReference type="EMBL" id="SFR08147.1"/>
    </source>
</evidence>
<feature type="domain" description="Mur ligase central" evidence="13">
    <location>
        <begin position="44"/>
        <end position="270"/>
    </location>
</feature>
<dbReference type="GO" id="GO:0004326">
    <property type="term" value="F:tetrahydrofolylpolyglutamate synthase activity"/>
    <property type="evidence" value="ECO:0007669"/>
    <property type="project" value="UniProtKB-EC"/>
</dbReference>
<dbReference type="Gene3D" id="3.40.1190.10">
    <property type="entry name" value="Mur-like, catalytic domain"/>
    <property type="match status" value="1"/>
</dbReference>
<dbReference type="PROSITE" id="PS01011">
    <property type="entry name" value="FOLYLPOLYGLU_SYNT_1"/>
    <property type="match status" value="1"/>
</dbReference>
<dbReference type="InterPro" id="IPR013221">
    <property type="entry name" value="Mur_ligase_cen"/>
</dbReference>
<dbReference type="GO" id="GO:0005524">
    <property type="term" value="F:ATP binding"/>
    <property type="evidence" value="ECO:0007669"/>
    <property type="project" value="UniProtKB-KW"/>
</dbReference>
<comment type="catalytic activity">
    <reaction evidence="10">
        <text>(6S)-5,6,7,8-tetrahydrofolyl-(gamma-L-Glu)(n) + L-glutamate + ATP = (6S)-5,6,7,8-tetrahydrofolyl-(gamma-L-Glu)(n+1) + ADP + phosphate + H(+)</text>
        <dbReference type="Rhea" id="RHEA:10580"/>
        <dbReference type="Rhea" id="RHEA-COMP:14738"/>
        <dbReference type="Rhea" id="RHEA-COMP:14740"/>
        <dbReference type="ChEBI" id="CHEBI:15378"/>
        <dbReference type="ChEBI" id="CHEBI:29985"/>
        <dbReference type="ChEBI" id="CHEBI:30616"/>
        <dbReference type="ChEBI" id="CHEBI:43474"/>
        <dbReference type="ChEBI" id="CHEBI:141005"/>
        <dbReference type="ChEBI" id="CHEBI:456216"/>
        <dbReference type="EC" id="6.3.2.17"/>
    </reaction>
</comment>